<keyword evidence="13" id="KW-1185">Reference proteome</keyword>
<keyword evidence="6 8" id="KW-0472">Membrane</keyword>
<protein>
    <submittedName>
        <fullName evidence="12">Hemolysin</fullName>
    </submittedName>
</protein>
<evidence type="ECO:0000256" key="6">
    <source>
        <dbReference type="ARBA" id="ARBA00023136"/>
    </source>
</evidence>
<dbReference type="PROSITE" id="PS51371">
    <property type="entry name" value="CBS"/>
    <property type="match status" value="1"/>
</dbReference>
<dbReference type="Pfam" id="PF00571">
    <property type="entry name" value="CBS"/>
    <property type="match status" value="1"/>
</dbReference>
<proteinExistence type="predicted"/>
<accession>A0A081K7Z1</accession>
<comment type="subcellular location">
    <subcellularLocation>
        <location evidence="1">Membrane</location>
        <topology evidence="1">Multi-pass membrane protein</topology>
    </subcellularLocation>
</comment>
<feature type="transmembrane region" description="Helical" evidence="9">
    <location>
        <begin position="119"/>
        <end position="140"/>
    </location>
</feature>
<comment type="caution">
    <text evidence="12">The sequence shown here is derived from an EMBL/GenBank/DDBJ whole genome shotgun (WGS) entry which is preliminary data.</text>
</comment>
<keyword evidence="3" id="KW-0677">Repeat</keyword>
<evidence type="ECO:0000256" key="7">
    <source>
        <dbReference type="PROSITE-ProRule" id="PRU00703"/>
    </source>
</evidence>
<dbReference type="InterPro" id="IPR000644">
    <property type="entry name" value="CBS_dom"/>
</dbReference>
<evidence type="ECO:0000256" key="8">
    <source>
        <dbReference type="PROSITE-ProRule" id="PRU01193"/>
    </source>
</evidence>
<dbReference type="InterPro" id="IPR002550">
    <property type="entry name" value="CNNM"/>
</dbReference>
<evidence type="ECO:0000256" key="1">
    <source>
        <dbReference type="ARBA" id="ARBA00004141"/>
    </source>
</evidence>
<feature type="domain" description="CNNM transmembrane" evidence="11">
    <location>
        <begin position="1"/>
        <end position="183"/>
    </location>
</feature>
<dbReference type="EMBL" id="JOJP01000001">
    <property type="protein sequence ID" value="KEI70267.1"/>
    <property type="molecule type" value="Genomic_DNA"/>
</dbReference>
<dbReference type="PANTHER" id="PTHR22777:SF4">
    <property type="entry name" value="UPF0053 PROTEIN SLL1254"/>
    <property type="match status" value="1"/>
</dbReference>
<evidence type="ECO:0000256" key="3">
    <source>
        <dbReference type="ARBA" id="ARBA00022737"/>
    </source>
</evidence>
<dbReference type="PANTHER" id="PTHR22777">
    <property type="entry name" value="HEMOLYSIN-RELATED"/>
    <property type="match status" value="1"/>
</dbReference>
<reference evidence="12 13" key="1">
    <citation type="submission" date="2014-06" db="EMBL/GenBank/DDBJ databases">
        <title>Whole Genome Sequences of Three Symbiotic Endozoicomonas Bacteria.</title>
        <authorList>
            <person name="Neave M.J."/>
            <person name="Apprill A."/>
            <person name="Voolstra C.R."/>
        </authorList>
    </citation>
    <scope>NUCLEOTIDE SEQUENCE [LARGE SCALE GENOMIC DNA]</scope>
    <source>
        <strain evidence="12 13">DSM 22380</strain>
    </source>
</reference>
<dbReference type="STRING" id="305900.GV64_05515"/>
<keyword evidence="4 8" id="KW-1133">Transmembrane helix</keyword>
<dbReference type="Pfam" id="PF01595">
    <property type="entry name" value="CNNM"/>
    <property type="match status" value="1"/>
</dbReference>
<feature type="transmembrane region" description="Helical" evidence="9">
    <location>
        <begin position="87"/>
        <end position="107"/>
    </location>
</feature>
<dbReference type="AlphaFoldDB" id="A0A081K7Z1"/>
<evidence type="ECO:0000313" key="12">
    <source>
        <dbReference type="EMBL" id="KEI70267.1"/>
    </source>
</evidence>
<dbReference type="RefSeq" id="WP_020581198.1">
    <property type="nucleotide sequence ID" value="NZ_JOJP01000001.1"/>
</dbReference>
<evidence type="ECO:0000256" key="9">
    <source>
        <dbReference type="SAM" id="Phobius"/>
    </source>
</evidence>
<evidence type="ECO:0000256" key="2">
    <source>
        <dbReference type="ARBA" id="ARBA00022692"/>
    </source>
</evidence>
<dbReference type="InterPro" id="IPR046342">
    <property type="entry name" value="CBS_dom_sf"/>
</dbReference>
<dbReference type="eggNOG" id="COG1253">
    <property type="taxonomic scope" value="Bacteria"/>
</dbReference>
<dbReference type="Proteomes" id="UP000027997">
    <property type="component" value="Unassembled WGS sequence"/>
</dbReference>
<name>A0A081K7Z1_9GAMM</name>
<evidence type="ECO:0000313" key="13">
    <source>
        <dbReference type="Proteomes" id="UP000027997"/>
    </source>
</evidence>
<dbReference type="PROSITE" id="PS51846">
    <property type="entry name" value="CNNM"/>
    <property type="match status" value="1"/>
</dbReference>
<sequence>MVTLVAYVVVAIAVSFICSVFEAVLLSISPAYVVSLEQKNSKWAKIVRELHDHIDRPLAAILTLNTIAHTIGAASAGAQAAKVFGDASVGVFSAVLTLLILVLSEIIPKTIGASWWQSLVPVMAVGVRFMVKLLLPLIWITELLTSKLGPKDKTNPYLRDEIQAMADLGLQLGALQGVESELMKNMLKFRDLQIVEIMTPRSVLFSLPESTTTDAYMNEFTSSSFSRIPVYGEDPDDINGFVMRNDILLSHLREGGNTTLESLKRPIIAILEKEPLPKLMATFLEKRSHIAMVVTEYGDIRGIVTLEDMIETLLGREIVDESDEVVDMQQAAKTKWAHRLTATAS</sequence>
<organism evidence="12 13">
    <name type="scientific">Endozoicomonas elysicola</name>
    <dbReference type="NCBI Taxonomy" id="305900"/>
    <lineage>
        <taxon>Bacteria</taxon>
        <taxon>Pseudomonadati</taxon>
        <taxon>Pseudomonadota</taxon>
        <taxon>Gammaproteobacteria</taxon>
        <taxon>Oceanospirillales</taxon>
        <taxon>Endozoicomonadaceae</taxon>
        <taxon>Endozoicomonas</taxon>
    </lineage>
</organism>
<feature type="transmembrane region" description="Helical" evidence="9">
    <location>
        <begin position="6"/>
        <end position="36"/>
    </location>
</feature>
<dbReference type="CDD" id="cd04590">
    <property type="entry name" value="CBS_pair_CorC_HlyC_assoc"/>
    <property type="match status" value="1"/>
</dbReference>
<keyword evidence="5 7" id="KW-0129">CBS domain</keyword>
<evidence type="ECO:0000259" key="11">
    <source>
        <dbReference type="PROSITE" id="PS51846"/>
    </source>
</evidence>
<evidence type="ECO:0000256" key="4">
    <source>
        <dbReference type="ARBA" id="ARBA00022989"/>
    </source>
</evidence>
<dbReference type="SUPFAM" id="SSF54631">
    <property type="entry name" value="CBS-domain pair"/>
    <property type="match status" value="1"/>
</dbReference>
<dbReference type="Gene3D" id="3.10.580.10">
    <property type="entry name" value="CBS-domain"/>
    <property type="match status" value="1"/>
</dbReference>
<dbReference type="GO" id="GO:0005886">
    <property type="term" value="C:plasma membrane"/>
    <property type="evidence" value="ECO:0007669"/>
    <property type="project" value="TreeGrafter"/>
</dbReference>
<keyword evidence="2 8" id="KW-0812">Transmembrane</keyword>
<dbReference type="InterPro" id="IPR044751">
    <property type="entry name" value="Ion_transp-like_CBS"/>
</dbReference>
<evidence type="ECO:0000259" key="10">
    <source>
        <dbReference type="PROSITE" id="PS51371"/>
    </source>
</evidence>
<feature type="domain" description="CBS" evidence="10">
    <location>
        <begin position="263"/>
        <end position="321"/>
    </location>
</feature>
<evidence type="ECO:0000256" key="5">
    <source>
        <dbReference type="ARBA" id="ARBA00023122"/>
    </source>
</evidence>
<gene>
    <name evidence="12" type="ORF">GV64_05515</name>
</gene>